<sequence length="384" mass="42806">MKPTANQTLRYPPPGQVTFPVGAVLLRREIRDLQNRFPDQFSLYILSLKRFQAQDASAWNGVDITTNWSTIGAFWGYCTHSSILFATWHRPYLAFNVDRLLAIWQDLNPNADMSPSTRTLGYAYRETQSWLYFNQPERYRAIIRANVTLLYGGNVFTNFLENVANRREEHAREIAELAKKRAGAEEEAPQEAGGAEKIPADQKPLFGVEGPIPDSLKHLAPNNTYIEWVVNVRAVKHGLGESFRTLVFLGDYDASNPADWTTEFKCVGRVSVLARDSSETGQCSKCKVDAADGLLVSGTVLLTSALLQDIAEGDGLASLDPEQIVPHLKERLSWRVTLSNGEEVDPTTVPGYKVSVVSTKATIGDDGLPVYSNEYTVWGRDYRG</sequence>
<keyword evidence="3" id="KW-0503">Monooxygenase</keyword>
<feature type="region of interest" description="Disordered" evidence="4">
    <location>
        <begin position="179"/>
        <end position="199"/>
    </location>
</feature>
<accession>A0ABR3VPX0</accession>
<organism evidence="6 7">
    <name type="scientific">Humicola insolens</name>
    <name type="common">Soft-rot fungus</name>
    <dbReference type="NCBI Taxonomy" id="85995"/>
    <lineage>
        <taxon>Eukaryota</taxon>
        <taxon>Fungi</taxon>
        <taxon>Dikarya</taxon>
        <taxon>Ascomycota</taxon>
        <taxon>Pezizomycotina</taxon>
        <taxon>Sordariomycetes</taxon>
        <taxon>Sordariomycetidae</taxon>
        <taxon>Sordariales</taxon>
        <taxon>Chaetomiaceae</taxon>
        <taxon>Mycothermus</taxon>
    </lineage>
</organism>
<reference evidence="6 7" key="1">
    <citation type="journal article" date="2024" name="Commun. Biol.">
        <title>Comparative genomic analysis of thermophilic fungi reveals convergent evolutionary adaptations and gene losses.</title>
        <authorList>
            <person name="Steindorff A.S."/>
            <person name="Aguilar-Pontes M.V."/>
            <person name="Robinson A.J."/>
            <person name="Andreopoulos B."/>
            <person name="LaButti K."/>
            <person name="Kuo A."/>
            <person name="Mondo S."/>
            <person name="Riley R."/>
            <person name="Otillar R."/>
            <person name="Haridas S."/>
            <person name="Lipzen A."/>
            <person name="Grimwood J."/>
            <person name="Schmutz J."/>
            <person name="Clum A."/>
            <person name="Reid I.D."/>
            <person name="Moisan M.C."/>
            <person name="Butler G."/>
            <person name="Nguyen T.T.M."/>
            <person name="Dewar K."/>
            <person name="Conant G."/>
            <person name="Drula E."/>
            <person name="Henrissat B."/>
            <person name="Hansel C."/>
            <person name="Singer S."/>
            <person name="Hutchinson M.I."/>
            <person name="de Vries R.P."/>
            <person name="Natvig D.O."/>
            <person name="Powell A.J."/>
            <person name="Tsang A."/>
            <person name="Grigoriev I.V."/>
        </authorList>
    </citation>
    <scope>NUCLEOTIDE SEQUENCE [LARGE SCALE GENOMIC DNA]</scope>
    <source>
        <strain evidence="6 7">CBS 620.91</strain>
    </source>
</reference>
<keyword evidence="2" id="KW-0560">Oxidoreductase</keyword>
<evidence type="ECO:0000313" key="6">
    <source>
        <dbReference type="EMBL" id="KAL1843876.1"/>
    </source>
</evidence>
<dbReference type="SUPFAM" id="SSF48056">
    <property type="entry name" value="Di-copper centre-containing domain"/>
    <property type="match status" value="1"/>
</dbReference>
<dbReference type="InterPro" id="IPR008922">
    <property type="entry name" value="Di-copper_centre_dom_sf"/>
</dbReference>
<comment type="cofactor">
    <cofactor evidence="1">
        <name>Cu(2+)</name>
        <dbReference type="ChEBI" id="CHEBI:29036"/>
    </cofactor>
</comment>
<keyword evidence="7" id="KW-1185">Reference proteome</keyword>
<dbReference type="Gene3D" id="2.60.310.20">
    <property type="match status" value="1"/>
</dbReference>
<evidence type="ECO:0000256" key="4">
    <source>
        <dbReference type="SAM" id="MobiDB-lite"/>
    </source>
</evidence>
<evidence type="ECO:0000259" key="5">
    <source>
        <dbReference type="Pfam" id="PF18132"/>
    </source>
</evidence>
<proteinExistence type="predicted"/>
<protein>
    <recommendedName>
        <fullName evidence="5">Tyrosinase C-terminal domain-containing protein</fullName>
    </recommendedName>
</protein>
<dbReference type="Pfam" id="PF18132">
    <property type="entry name" value="Tyrosinase_C"/>
    <property type="match status" value="1"/>
</dbReference>
<name>A0ABR3VPX0_HUMIN</name>
<feature type="domain" description="Tyrosinase C-terminal" evidence="5">
    <location>
        <begin position="227"/>
        <end position="356"/>
    </location>
</feature>
<dbReference type="InterPro" id="IPR041640">
    <property type="entry name" value="Tyrosinase_C"/>
</dbReference>
<comment type="caution">
    <text evidence="6">The sequence shown here is derived from an EMBL/GenBank/DDBJ whole genome shotgun (WGS) entry which is preliminary data.</text>
</comment>
<dbReference type="Proteomes" id="UP001583172">
    <property type="component" value="Unassembled WGS sequence"/>
</dbReference>
<gene>
    <name evidence="6" type="ORF">VTJ49DRAFT_7227</name>
</gene>
<evidence type="ECO:0000313" key="7">
    <source>
        <dbReference type="Proteomes" id="UP001583172"/>
    </source>
</evidence>
<evidence type="ECO:0000256" key="1">
    <source>
        <dbReference type="ARBA" id="ARBA00001973"/>
    </source>
</evidence>
<dbReference type="Gene3D" id="1.10.1280.10">
    <property type="entry name" value="Di-copper center containing domain from catechol oxidase"/>
    <property type="match status" value="1"/>
</dbReference>
<evidence type="ECO:0000256" key="2">
    <source>
        <dbReference type="ARBA" id="ARBA00023002"/>
    </source>
</evidence>
<dbReference type="EMBL" id="JAZGSY010000008">
    <property type="protein sequence ID" value="KAL1843876.1"/>
    <property type="molecule type" value="Genomic_DNA"/>
</dbReference>
<evidence type="ECO:0000256" key="3">
    <source>
        <dbReference type="ARBA" id="ARBA00023033"/>
    </source>
</evidence>